<dbReference type="PANTHER" id="PTHR34704">
    <property type="entry name" value="ATPASE"/>
    <property type="match status" value="1"/>
</dbReference>
<keyword evidence="1" id="KW-0547">Nucleotide-binding</keyword>
<gene>
    <name evidence="1" type="ORF">PABY_13730</name>
</gene>
<sequence>MHSGGYILAGIFQRVYRAEALEETHVLWRREFLELKRRSGWLLVYGRRKTGKSFMARLLLPWRLYVTVTRDLSAVVEEPGKKPTVTEIGEAMSRAVELLAEDGVVVVDEFQRLPERYWDLLATRHPEGRLVLVASSLGVANRVFDRRSPLLGLVLPLRVDPLRYADVVSSLLPRLGPRHALLWGVVLREPWLLPLAPGLEGEPWRFIAGNAYMLAQMARGLIGEVFEEEERRLTRLYEAALRLLAAGVWSSAKLAGLLYQRGLLSSPGAGPATGLLDRLSEIGLVAKTRLWRTRGARVYYRHSSPLLAIVYGLAEIYGVDEHPHRDPELLLDATRSLYARELQFTLGELLAEHHGGLQAYTILPDGQGDVDVVVLDHGGRRAIAAYEVKLGPCSQSDMKTVLQRAEAIGARRVGIACLGGIESPPPPGLEALGPQELAETAIGCVKKAATSTQHEA</sequence>
<name>A0ABN6ZNG2_9CREN</name>
<dbReference type="GeneID" id="89289386"/>
<dbReference type="InterPro" id="IPR027417">
    <property type="entry name" value="P-loop_NTPase"/>
</dbReference>
<dbReference type="SUPFAM" id="SSF52540">
    <property type="entry name" value="P-loop containing nucleoside triphosphate hydrolases"/>
    <property type="match status" value="1"/>
</dbReference>
<dbReference type="EMBL" id="AP028907">
    <property type="protein sequence ID" value="BES81806.1"/>
    <property type="molecule type" value="Genomic_DNA"/>
</dbReference>
<organism evidence="1 2">
    <name type="scientific">Pyrodictium abyssi</name>
    <dbReference type="NCBI Taxonomy" id="54256"/>
    <lineage>
        <taxon>Archaea</taxon>
        <taxon>Thermoproteota</taxon>
        <taxon>Thermoprotei</taxon>
        <taxon>Desulfurococcales</taxon>
        <taxon>Pyrodictiaceae</taxon>
        <taxon>Pyrodictium</taxon>
    </lineage>
</organism>
<dbReference type="GO" id="GO:0005524">
    <property type="term" value="F:ATP binding"/>
    <property type="evidence" value="ECO:0007669"/>
    <property type="project" value="UniProtKB-KW"/>
</dbReference>
<evidence type="ECO:0000313" key="2">
    <source>
        <dbReference type="Proteomes" id="UP001341135"/>
    </source>
</evidence>
<dbReference type="RefSeq" id="WP_338248535.1">
    <property type="nucleotide sequence ID" value="NZ_AP028907.1"/>
</dbReference>
<dbReference type="PANTHER" id="PTHR34704:SF1">
    <property type="entry name" value="ATPASE"/>
    <property type="match status" value="1"/>
</dbReference>
<keyword evidence="1" id="KW-0067">ATP-binding</keyword>
<accession>A0ABN6ZNG2</accession>
<keyword evidence="2" id="KW-1185">Reference proteome</keyword>
<dbReference type="Proteomes" id="UP001341135">
    <property type="component" value="Chromosome"/>
</dbReference>
<reference evidence="1 2" key="1">
    <citation type="submission" date="2023-09" db="EMBL/GenBank/DDBJ databases">
        <title>Pyrofollis japonicus gen. nov. sp. nov., a novel member of the family Pyrodictiaceae isolated from the Iheya North hydrothermal field.</title>
        <authorList>
            <person name="Miyazaki U."/>
            <person name="Sanari M."/>
            <person name="Tame A."/>
            <person name="Kitajima M."/>
            <person name="Okamoto A."/>
            <person name="Sawayama S."/>
            <person name="Miyazaki J."/>
            <person name="Takai K."/>
            <person name="Nakagawa S."/>
        </authorList>
    </citation>
    <scope>NUCLEOTIDE SEQUENCE [LARGE SCALE GENOMIC DNA]</scope>
    <source>
        <strain evidence="1 2">AV2</strain>
    </source>
</reference>
<evidence type="ECO:0000313" key="1">
    <source>
        <dbReference type="EMBL" id="BES81806.1"/>
    </source>
</evidence>
<protein>
    <submittedName>
        <fullName evidence="1">ATP-binding protein</fullName>
    </submittedName>
</protein>
<proteinExistence type="predicted"/>